<dbReference type="InterPro" id="IPR007111">
    <property type="entry name" value="NACHT_NTPase"/>
</dbReference>
<dbReference type="SUPFAM" id="SSF52540">
    <property type="entry name" value="P-loop containing nucleoside triphosphate hydrolases"/>
    <property type="match status" value="1"/>
</dbReference>
<feature type="region of interest" description="Disordered" evidence="1">
    <location>
        <begin position="297"/>
        <end position="340"/>
    </location>
</feature>
<feature type="chain" id="PRO_5040192742" description="NACHT domain-containing protein" evidence="2">
    <location>
        <begin position="23"/>
        <end position="991"/>
    </location>
</feature>
<gene>
    <name evidence="4" type="ORF">HOLleu_42680</name>
</gene>
<evidence type="ECO:0000256" key="2">
    <source>
        <dbReference type="SAM" id="SignalP"/>
    </source>
</evidence>
<keyword evidence="2" id="KW-0732">Signal</keyword>
<proteinExistence type="predicted"/>
<accession>A0A9Q0YA34</accession>
<reference evidence="4" key="1">
    <citation type="submission" date="2021-10" db="EMBL/GenBank/DDBJ databases">
        <title>Tropical sea cucumber genome reveals ecological adaptation and Cuvierian tubules defense mechanism.</title>
        <authorList>
            <person name="Chen T."/>
        </authorList>
    </citation>
    <scope>NUCLEOTIDE SEQUENCE</scope>
    <source>
        <strain evidence="4">Nanhai2018</strain>
        <tissue evidence="4">Muscle</tissue>
    </source>
</reference>
<evidence type="ECO:0000313" key="4">
    <source>
        <dbReference type="EMBL" id="KAJ8018997.1"/>
    </source>
</evidence>
<dbReference type="Gene3D" id="3.40.50.300">
    <property type="entry name" value="P-loop containing nucleotide triphosphate hydrolases"/>
    <property type="match status" value="1"/>
</dbReference>
<dbReference type="EMBL" id="JAIZAY010000115">
    <property type="protein sequence ID" value="KAJ8018997.1"/>
    <property type="molecule type" value="Genomic_DNA"/>
</dbReference>
<comment type="caution">
    <text evidence="4">The sequence shown here is derived from an EMBL/GenBank/DDBJ whole genome shotgun (WGS) entry which is preliminary data.</text>
</comment>
<protein>
    <recommendedName>
        <fullName evidence="3">NACHT domain-containing protein</fullName>
    </recommendedName>
</protein>
<feature type="signal peptide" evidence="2">
    <location>
        <begin position="1"/>
        <end position="22"/>
    </location>
</feature>
<evidence type="ECO:0000313" key="5">
    <source>
        <dbReference type="Proteomes" id="UP001152320"/>
    </source>
</evidence>
<evidence type="ECO:0000256" key="1">
    <source>
        <dbReference type="SAM" id="MobiDB-lite"/>
    </source>
</evidence>
<feature type="domain" description="NACHT" evidence="3">
    <location>
        <begin position="437"/>
        <end position="589"/>
    </location>
</feature>
<evidence type="ECO:0000259" key="3">
    <source>
        <dbReference type="Pfam" id="PF05729"/>
    </source>
</evidence>
<dbReference type="PANTHER" id="PTHR46312:SF2">
    <property type="entry name" value="NUCLEOTIDE-BINDING OLIGOMERIZATION DOMAIN-CONTAINING PROTEIN 2-LIKE"/>
    <property type="match status" value="1"/>
</dbReference>
<feature type="compositionally biased region" description="Basic and acidic residues" evidence="1">
    <location>
        <begin position="305"/>
        <end position="340"/>
    </location>
</feature>
<keyword evidence="5" id="KW-1185">Reference proteome</keyword>
<sequence>MAFKVLLLFLLVEVFLPGNYETLACPSPQYLEIKSRGIIQCSFEEGFFGVFWYNSTNYISDLPIIYYQEFEKKGIGYVSGEYDILPNGSLIIEQVSLLHEGYFTVTFLLSKTHETVVHKVLVVVTVHPGHSYPFVQGCLNTPQCILQVKEEGNLTCSVDEVRPKIQLEWREISKDEKPSILFERQQSSVKENGETFNISLTSSYILDIQKNGTITVECVVKEEFTNIFHLETQVFLLYQADKIETTEETTVPHTSLKLLWIIGGVIVIVILTICCCYLIRKVLKRQSERNKKTEIRYQVVSSHDTQPEKGEHEREAVQAKGLPSKETKGATDRSVHQKTPLLEHETVAGKGELDLTEDTKGKTCGFIKQLKEKYQEVFDDSNAKSIMSWTKYLKENVFVESGMELLLPSKEKEGIENWKPIQSYRDIFTDFEINPKRILLEGMSGYGKSVLTMKLAYDWTYNIKASPLKQIDIFLRLDMRQVNETESFFQAVKSTLLPESTNLRESDIESILKGSQSVLIVLDQYEKYLHKNPNKVSHFTKIVSNEMLHDKQVILTTSLNYMPTELKPHCTRIRLTGFNDEVRKKYLNNLSKDLNGFANMEVFLKENPFLRDISHIPSFSSLFVQLLNETKNNHSYFSVTHFLRFMLPIMEEHKYNMESKFSKKVNKKEEKRNKLGKEAFRILTSKDENSAWSKDYLVELLGPVYLDQIICSGILVAATETKKYKFKDKFFCEWYAAAFLANNVCNNTDDVTTTLDESDLSDLENVYRFTCGFRSDARQIIGDYLESQEDCLAFSMLCRLEGVEDGTKVNKIIRRLCEDEFVVGGEDLLLEQKSTLHLLSIACKLKIMVKRVYLRNCVKHVNLEDRTITLTSGLSMSVAFELRELEVFLPKGEIRDLFINLLKLLAVSSKSTRLRFTGCDLPGSIEVGPILKGLSSKDIEVRWKRNKTLPEYCLNLETGRWKDENGEVLRKAQYDAMIQADVDEYEPDPMV</sequence>
<dbReference type="AlphaFoldDB" id="A0A9Q0YA34"/>
<dbReference type="PANTHER" id="PTHR46312">
    <property type="entry name" value="NACHT DOMAIN-CONTAINING PROTEIN"/>
    <property type="match status" value="1"/>
</dbReference>
<name>A0A9Q0YA34_HOLLE</name>
<dbReference type="InterPro" id="IPR027417">
    <property type="entry name" value="P-loop_NTPase"/>
</dbReference>
<dbReference type="Pfam" id="PF05729">
    <property type="entry name" value="NACHT"/>
    <property type="match status" value="1"/>
</dbReference>
<organism evidence="4 5">
    <name type="scientific">Holothuria leucospilota</name>
    <name type="common">Black long sea cucumber</name>
    <name type="synonym">Mertensiothuria leucospilota</name>
    <dbReference type="NCBI Taxonomy" id="206669"/>
    <lineage>
        <taxon>Eukaryota</taxon>
        <taxon>Metazoa</taxon>
        <taxon>Echinodermata</taxon>
        <taxon>Eleutherozoa</taxon>
        <taxon>Echinozoa</taxon>
        <taxon>Holothuroidea</taxon>
        <taxon>Aspidochirotacea</taxon>
        <taxon>Aspidochirotida</taxon>
        <taxon>Holothuriidae</taxon>
        <taxon>Holothuria</taxon>
    </lineage>
</organism>
<dbReference type="Proteomes" id="UP001152320">
    <property type="component" value="Unassembled WGS sequence"/>
</dbReference>
<dbReference type="OrthoDB" id="427518at2759"/>